<reference evidence="3 4" key="1">
    <citation type="submission" date="2017-05" db="EMBL/GenBank/DDBJ databases">
        <title>Complete genome sequence of Corynebacterium striatum KC-Na-1 isolated from Neophocaena asiaeorientalis in Korea.</title>
        <authorList>
            <person name="Kim J.H."/>
            <person name="Lee K."/>
        </authorList>
    </citation>
    <scope>NUCLEOTIDE SEQUENCE [LARGE SCALE GENOMIC DNA]</scope>
    <source>
        <strain evidence="3 4">KC-Na-01</strain>
    </source>
</reference>
<evidence type="ECO:0000313" key="3">
    <source>
        <dbReference type="EMBL" id="ART22129.1"/>
    </source>
</evidence>
<sequence length="178" mass="18688">MPSRLLICALGLVTTLCVSCATHETTPVAVQEDKTARPTTSSATAWDPGAAPQPITRLAPETSTTTAPEVAASNQQLQSAENALGQDQLDQEHLPQTHTVTVHAPAPAPRPAPRPAPAPGPAFPQMPKLPEFPVPVPPPPPKIPTAIPIPPEVQGGIDQIPKPPPLPRPEDIYIPLPH</sequence>
<keyword evidence="2" id="KW-0732">Signal</keyword>
<evidence type="ECO:0000256" key="2">
    <source>
        <dbReference type="SAM" id="SignalP"/>
    </source>
</evidence>
<evidence type="ECO:0000256" key="1">
    <source>
        <dbReference type="SAM" id="MobiDB-lite"/>
    </source>
</evidence>
<gene>
    <name evidence="3" type="ORF">CBE89_11985</name>
</gene>
<dbReference type="KEGG" id="cstr:CBE89_11985"/>
<dbReference type="RefSeq" id="WP_157420812.1">
    <property type="nucleotide sequence ID" value="NZ_CP021252.1"/>
</dbReference>
<name>A0A2Z2IZS4_CORST</name>
<feature type="compositionally biased region" description="Pro residues" evidence="1">
    <location>
        <begin position="130"/>
        <end position="151"/>
    </location>
</feature>
<feature type="region of interest" description="Disordered" evidence="1">
    <location>
        <begin position="31"/>
        <end position="178"/>
    </location>
</feature>
<organism evidence="3 4">
    <name type="scientific">Corynebacterium striatum</name>
    <dbReference type="NCBI Taxonomy" id="43770"/>
    <lineage>
        <taxon>Bacteria</taxon>
        <taxon>Bacillati</taxon>
        <taxon>Actinomycetota</taxon>
        <taxon>Actinomycetes</taxon>
        <taxon>Mycobacteriales</taxon>
        <taxon>Corynebacteriaceae</taxon>
        <taxon>Corynebacterium</taxon>
    </lineage>
</organism>
<protein>
    <recommendedName>
        <fullName evidence="5">Secreted protein</fullName>
    </recommendedName>
</protein>
<feature type="signal peptide" evidence="2">
    <location>
        <begin position="1"/>
        <end position="20"/>
    </location>
</feature>
<proteinExistence type="predicted"/>
<evidence type="ECO:0008006" key="5">
    <source>
        <dbReference type="Google" id="ProtNLM"/>
    </source>
</evidence>
<evidence type="ECO:0000313" key="4">
    <source>
        <dbReference type="Proteomes" id="UP000250197"/>
    </source>
</evidence>
<dbReference type="AlphaFoldDB" id="A0A2Z2IZS4"/>
<accession>A0A2Z2IZS4</accession>
<feature type="compositionally biased region" description="Pro residues" evidence="1">
    <location>
        <begin position="106"/>
        <end position="124"/>
    </location>
</feature>
<feature type="compositionally biased region" description="Polar residues" evidence="1">
    <location>
        <begin position="61"/>
        <end position="81"/>
    </location>
</feature>
<feature type="chain" id="PRO_5039302581" description="Secreted protein" evidence="2">
    <location>
        <begin position="21"/>
        <end position="178"/>
    </location>
</feature>
<dbReference type="EMBL" id="CP021252">
    <property type="protein sequence ID" value="ART22129.1"/>
    <property type="molecule type" value="Genomic_DNA"/>
</dbReference>
<dbReference type="Proteomes" id="UP000250197">
    <property type="component" value="Chromosome"/>
</dbReference>